<keyword evidence="4 7" id="KW-0812">Transmembrane</keyword>
<keyword evidence="6 7" id="KW-0472">Membrane</keyword>
<dbReference type="PANTHER" id="PTHR30250:SF10">
    <property type="entry name" value="LIPOPOLYSACCHARIDE BIOSYNTHESIS PROTEIN WZXC"/>
    <property type="match status" value="1"/>
</dbReference>
<feature type="transmembrane region" description="Helical" evidence="7">
    <location>
        <begin position="305"/>
        <end position="326"/>
    </location>
</feature>
<protein>
    <recommendedName>
        <fullName evidence="10">Polysaccharide biosynthesis protein</fullName>
    </recommendedName>
</protein>
<proteinExistence type="inferred from homology"/>
<dbReference type="InterPro" id="IPR050833">
    <property type="entry name" value="Poly_Biosynth_Transport"/>
</dbReference>
<comment type="similarity">
    <text evidence="2">Belongs to the polysaccharide synthase family.</text>
</comment>
<evidence type="ECO:0000256" key="4">
    <source>
        <dbReference type="ARBA" id="ARBA00022692"/>
    </source>
</evidence>
<organism evidence="8 9">
    <name type="scientific">Agaribacter flavus</name>
    <dbReference type="NCBI Taxonomy" id="1902781"/>
    <lineage>
        <taxon>Bacteria</taxon>
        <taxon>Pseudomonadati</taxon>
        <taxon>Pseudomonadota</taxon>
        <taxon>Gammaproteobacteria</taxon>
        <taxon>Alteromonadales</taxon>
        <taxon>Alteromonadaceae</taxon>
        <taxon>Agaribacter</taxon>
    </lineage>
</organism>
<dbReference type="EMBL" id="JBHRSW010000008">
    <property type="protein sequence ID" value="MFC3121274.1"/>
    <property type="molecule type" value="Genomic_DNA"/>
</dbReference>
<feature type="transmembrane region" description="Helical" evidence="7">
    <location>
        <begin position="373"/>
        <end position="393"/>
    </location>
</feature>
<evidence type="ECO:0000256" key="5">
    <source>
        <dbReference type="ARBA" id="ARBA00022989"/>
    </source>
</evidence>
<evidence type="ECO:0008006" key="10">
    <source>
        <dbReference type="Google" id="ProtNLM"/>
    </source>
</evidence>
<evidence type="ECO:0000256" key="7">
    <source>
        <dbReference type="SAM" id="Phobius"/>
    </source>
</evidence>
<feature type="transmembrane region" description="Helical" evidence="7">
    <location>
        <begin position="187"/>
        <end position="204"/>
    </location>
</feature>
<feature type="transmembrane region" description="Helical" evidence="7">
    <location>
        <begin position="346"/>
        <end position="366"/>
    </location>
</feature>
<evidence type="ECO:0000313" key="9">
    <source>
        <dbReference type="Proteomes" id="UP001595478"/>
    </source>
</evidence>
<dbReference type="PANTHER" id="PTHR30250">
    <property type="entry name" value="PST FAMILY PREDICTED COLANIC ACID TRANSPORTER"/>
    <property type="match status" value="1"/>
</dbReference>
<feature type="transmembrane region" description="Helical" evidence="7">
    <location>
        <begin position="225"/>
        <end position="246"/>
    </location>
</feature>
<name>A0ABV7FLT8_9ALTE</name>
<evidence type="ECO:0000256" key="6">
    <source>
        <dbReference type="ARBA" id="ARBA00023136"/>
    </source>
</evidence>
<feature type="transmembrane region" description="Helical" evidence="7">
    <location>
        <begin position="399"/>
        <end position="419"/>
    </location>
</feature>
<keyword evidence="3" id="KW-1003">Cell membrane</keyword>
<feature type="transmembrane region" description="Helical" evidence="7">
    <location>
        <begin position="96"/>
        <end position="116"/>
    </location>
</feature>
<feature type="transmembrane region" description="Helical" evidence="7">
    <location>
        <begin position="128"/>
        <end position="149"/>
    </location>
</feature>
<keyword evidence="5 7" id="KW-1133">Transmembrane helix</keyword>
<gene>
    <name evidence="8" type="ORF">ACFOHL_06545</name>
</gene>
<dbReference type="Proteomes" id="UP001595478">
    <property type="component" value="Unassembled WGS sequence"/>
</dbReference>
<evidence type="ECO:0000256" key="2">
    <source>
        <dbReference type="ARBA" id="ARBA00007430"/>
    </source>
</evidence>
<evidence type="ECO:0000256" key="1">
    <source>
        <dbReference type="ARBA" id="ARBA00004651"/>
    </source>
</evidence>
<feature type="transmembrane region" description="Helical" evidence="7">
    <location>
        <begin position="261"/>
        <end position="284"/>
    </location>
</feature>
<feature type="transmembrane region" description="Helical" evidence="7">
    <location>
        <begin position="161"/>
        <end position="181"/>
    </location>
</feature>
<comment type="caution">
    <text evidence="8">The sequence shown here is derived from an EMBL/GenBank/DDBJ whole genome shotgun (WGS) entry which is preliminary data.</text>
</comment>
<evidence type="ECO:0000313" key="8">
    <source>
        <dbReference type="EMBL" id="MFC3121274.1"/>
    </source>
</evidence>
<dbReference type="RefSeq" id="WP_376919413.1">
    <property type="nucleotide sequence ID" value="NZ_JBHRSW010000008.1"/>
</dbReference>
<evidence type="ECO:0000256" key="3">
    <source>
        <dbReference type="ARBA" id="ARBA00022475"/>
    </source>
</evidence>
<feature type="transmembrane region" description="Helical" evidence="7">
    <location>
        <begin position="40"/>
        <end position="62"/>
    </location>
</feature>
<sequence length="431" mass="49266">MKKSDRVAALSFFTSLIRVLGGPITIIMVSSMLSTEEMGFYFTFFSFVVMAQLFEVGVGFVLKQYYSHDCKYDENKNLTQMSAELCGHLLKFSIQWYACLTILYTVVLIPLGYLYYADYSGDIEWELPYIVLICCVAIRIFSNVLDSYLDGMQHQVLLNKARLFSSLSMSVTIWICIYSGLELFSLAISQAISVLVFISILYTFRTKFIDEIQLKLSDYSFKTQFKRIFPLLGKTSVVWFFGYFFWNGFTLLGFKLYGAEIGGLIGLSIALAKGGYDVANSFLMNQRTMIANNIANNKFEQAYSIFVKYFSFSLMVLVLGYSGFFVVKSIFPSFYLFDKILQVHDLVSIFGFYLMILYMTGVNNFVRAYKIEPFIYMSIYNALSVCLAFYITPILDVEGLFYLSLLALAPSLVYSTFIYSNKVTQSKKAIV</sequence>
<keyword evidence="9" id="KW-1185">Reference proteome</keyword>
<reference evidence="9" key="1">
    <citation type="journal article" date="2019" name="Int. J. Syst. Evol. Microbiol.">
        <title>The Global Catalogue of Microorganisms (GCM) 10K type strain sequencing project: providing services to taxonomists for standard genome sequencing and annotation.</title>
        <authorList>
            <consortium name="The Broad Institute Genomics Platform"/>
            <consortium name="The Broad Institute Genome Sequencing Center for Infectious Disease"/>
            <person name="Wu L."/>
            <person name="Ma J."/>
        </authorList>
    </citation>
    <scope>NUCLEOTIDE SEQUENCE [LARGE SCALE GENOMIC DNA]</scope>
    <source>
        <strain evidence="9">KCTC 52473</strain>
    </source>
</reference>
<comment type="subcellular location">
    <subcellularLocation>
        <location evidence="1">Cell membrane</location>
        <topology evidence="1">Multi-pass membrane protein</topology>
    </subcellularLocation>
</comment>
<accession>A0ABV7FLT8</accession>